<dbReference type="Pfam" id="PF12850">
    <property type="entry name" value="Metallophos_2"/>
    <property type="match status" value="1"/>
</dbReference>
<dbReference type="NCBIfam" id="TIGR00040">
    <property type="entry name" value="yfcE"/>
    <property type="match status" value="1"/>
</dbReference>
<dbReference type="Proteomes" id="UP000515908">
    <property type="component" value="Chromosome 06"/>
</dbReference>
<accession>A0A7G2CC83</accession>
<protein>
    <recommendedName>
        <fullName evidence="2 3">Vacuolar protein sorting-associated protein 29</fullName>
    </recommendedName>
</protein>
<dbReference type="PANTHER" id="PTHR11124">
    <property type="entry name" value="VACUOLAR SORTING PROTEIN VPS29"/>
    <property type="match status" value="1"/>
</dbReference>
<proteinExistence type="inferred from homology"/>
<name>A0A7G2CC83_9TRYP</name>
<evidence type="ECO:0000256" key="2">
    <source>
        <dbReference type="ARBA" id="ARBA00017767"/>
    </source>
</evidence>
<dbReference type="VEuPathDB" id="TriTrypDB:ADEAN_000379500"/>
<dbReference type="InterPro" id="IPR000979">
    <property type="entry name" value="Phosphodiesterase_MJ0936/Vps29"/>
</dbReference>
<organism evidence="5 6">
    <name type="scientific">Angomonas deanei</name>
    <dbReference type="NCBI Taxonomy" id="59799"/>
    <lineage>
        <taxon>Eukaryota</taxon>
        <taxon>Discoba</taxon>
        <taxon>Euglenozoa</taxon>
        <taxon>Kinetoplastea</taxon>
        <taxon>Metakinetoplastina</taxon>
        <taxon>Trypanosomatida</taxon>
        <taxon>Trypanosomatidae</taxon>
        <taxon>Strigomonadinae</taxon>
        <taxon>Angomonas</taxon>
    </lineage>
</organism>
<evidence type="ECO:0000256" key="1">
    <source>
        <dbReference type="ARBA" id="ARBA00005945"/>
    </source>
</evidence>
<evidence type="ECO:0000259" key="4">
    <source>
        <dbReference type="Pfam" id="PF12850"/>
    </source>
</evidence>
<comment type="similarity">
    <text evidence="1 3">Belongs to the VPS29 family.</text>
</comment>
<reference evidence="5 6" key="1">
    <citation type="submission" date="2020-08" db="EMBL/GenBank/DDBJ databases">
        <authorList>
            <person name="Newling K."/>
            <person name="Davey J."/>
            <person name="Forrester S."/>
        </authorList>
    </citation>
    <scope>NUCLEOTIDE SEQUENCE [LARGE SCALE GENOMIC DNA]</scope>
    <source>
        <strain evidence="6">Crithidia deanei Carvalho (ATCC PRA-265)</strain>
    </source>
</reference>
<sequence>MVLILVVGESHVPMRSAAIPEAFKSMLTPGRIQKTFVTGNIACRELHDYFRTVSNQLHCTYGEFDSEWSTSLPQYVCVEVEGLKIGMIHGHQVVPEGDKESLAAVQRKLDVDVLIYGTPAVAKFHEFDGRAFVNPGSITGAFSPTEGNILPSFVLLDIKDKHITSFTYQYNPLEAVDSPESGLKIKKKEWTKEY</sequence>
<evidence type="ECO:0000313" key="6">
    <source>
        <dbReference type="Proteomes" id="UP000515908"/>
    </source>
</evidence>
<evidence type="ECO:0000256" key="3">
    <source>
        <dbReference type="RuleBase" id="RU362040"/>
    </source>
</evidence>
<keyword evidence="6" id="KW-1185">Reference proteome</keyword>
<dbReference type="AlphaFoldDB" id="A0A7G2CC83"/>
<dbReference type="EMBL" id="LR877150">
    <property type="protein sequence ID" value="CAD2216333.1"/>
    <property type="molecule type" value="Genomic_DNA"/>
</dbReference>
<feature type="domain" description="Calcineurin-like phosphoesterase" evidence="4">
    <location>
        <begin position="3"/>
        <end position="160"/>
    </location>
</feature>
<dbReference type="InterPro" id="IPR024654">
    <property type="entry name" value="Calcineurin-like_PHP_lpxH"/>
</dbReference>
<dbReference type="Gene3D" id="3.60.21.10">
    <property type="match status" value="1"/>
</dbReference>
<gene>
    <name evidence="5" type="ORF">ADEAN_000379500</name>
</gene>
<evidence type="ECO:0000313" key="5">
    <source>
        <dbReference type="EMBL" id="CAD2216333.1"/>
    </source>
</evidence>
<dbReference type="InterPro" id="IPR029052">
    <property type="entry name" value="Metallo-depent_PP-like"/>
</dbReference>
<dbReference type="SUPFAM" id="SSF56300">
    <property type="entry name" value="Metallo-dependent phosphatases"/>
    <property type="match status" value="1"/>
</dbReference>